<gene>
    <name evidence="19" type="ORF">HAKA00212_LOCUS13711</name>
</gene>
<evidence type="ECO:0000256" key="1">
    <source>
        <dbReference type="ARBA" id="ARBA00004477"/>
    </source>
</evidence>
<sequence>MGRLSEDEKKKVSGESLDNKLDKEIIMEFGGPLGCLAIMIIAPTIMYYYWICLTFYKGQGQYPTSLDEVKPFFSTMWGHVKEDAFPTIYGGQIYLGFTVFQAILSMIMPGPIIKGLPVPSLGGRQLDYLCNGVSSWYLTLILAFTLHYTGWFPLTELIDNFGPVMTWSIITGNAVTVLTYIGAFLTKTTHRMSGSFLYDLFMGACLNPRIRNLDLKMWSEIRIPWKILFFISLSAAFKERELNGSISPEMLFMVLAHFLYVNACMKGEECIPTTWDIFYEKWGYMLIFWNFSGVPFSYCYSTLYLLNMRLGGQPVTSSAAWLAMVYSLLICGYLVWDTANSQKNKFRMAQKGTFIKRHTFPQLPWSILENPSYIKTEHGNLLLTGGWWGIARKIHYTADLMMALSWGLVSHFDSWIPYFYFCFFLIVLTHRVTRDMERCAAKYGADWERYCKRVPYIFIPGLF</sequence>
<dbReference type="InterPro" id="IPR018083">
    <property type="entry name" value="Sterol_reductase_CS"/>
</dbReference>
<evidence type="ECO:0000256" key="16">
    <source>
        <dbReference type="ARBA" id="ARBA00038892"/>
    </source>
</evidence>
<evidence type="ECO:0000256" key="8">
    <source>
        <dbReference type="ARBA" id="ARBA00022989"/>
    </source>
</evidence>
<dbReference type="PANTHER" id="PTHR21257:SF31">
    <property type="entry name" value="DELTA(24(24(1)))-STEROL REDUCTASE ERG4"/>
    <property type="match status" value="1"/>
</dbReference>
<evidence type="ECO:0000256" key="4">
    <source>
        <dbReference type="ARBA" id="ARBA00022692"/>
    </source>
</evidence>
<evidence type="ECO:0000256" key="7">
    <source>
        <dbReference type="ARBA" id="ARBA00022955"/>
    </source>
</evidence>
<evidence type="ECO:0000256" key="13">
    <source>
        <dbReference type="ARBA" id="ARBA00023166"/>
    </source>
</evidence>
<keyword evidence="3" id="KW-0444">Lipid biosynthesis</keyword>
<evidence type="ECO:0000256" key="18">
    <source>
        <dbReference type="SAM" id="Phobius"/>
    </source>
</evidence>
<dbReference type="GO" id="GO:0005789">
    <property type="term" value="C:endoplasmic reticulum membrane"/>
    <property type="evidence" value="ECO:0007669"/>
    <property type="project" value="UniProtKB-SubCell"/>
</dbReference>
<feature type="transmembrane region" description="Helical" evidence="18">
    <location>
        <begin position="415"/>
        <end position="433"/>
    </location>
</feature>
<keyword evidence="6" id="KW-0521">NADP</keyword>
<keyword evidence="12 18" id="KW-0472">Membrane</keyword>
<organism evidence="19">
    <name type="scientific">Heterosigma akashiwo</name>
    <name type="common">Chromophytic alga</name>
    <name type="synonym">Heterosigma carterae</name>
    <dbReference type="NCBI Taxonomy" id="2829"/>
    <lineage>
        <taxon>Eukaryota</taxon>
        <taxon>Sar</taxon>
        <taxon>Stramenopiles</taxon>
        <taxon>Ochrophyta</taxon>
        <taxon>Raphidophyceae</taxon>
        <taxon>Chattonellales</taxon>
        <taxon>Chattonellaceae</taxon>
        <taxon>Heterosigma</taxon>
    </lineage>
</organism>
<keyword evidence="14" id="KW-0753">Steroid metabolism</keyword>
<evidence type="ECO:0000313" key="19">
    <source>
        <dbReference type="EMBL" id="CAE0634971.1"/>
    </source>
</evidence>
<dbReference type="PANTHER" id="PTHR21257">
    <property type="entry name" value="DELTA(14)-STEROL REDUCTASE"/>
    <property type="match status" value="1"/>
</dbReference>
<dbReference type="Gene3D" id="1.20.120.1630">
    <property type="match status" value="1"/>
</dbReference>
<feature type="transmembrane region" description="Helical" evidence="18">
    <location>
        <begin position="283"/>
        <end position="306"/>
    </location>
</feature>
<reference evidence="19" key="1">
    <citation type="submission" date="2021-01" db="EMBL/GenBank/DDBJ databases">
        <authorList>
            <person name="Corre E."/>
            <person name="Pelletier E."/>
            <person name="Niang G."/>
            <person name="Scheremetjew M."/>
            <person name="Finn R."/>
            <person name="Kale V."/>
            <person name="Holt S."/>
            <person name="Cochrane G."/>
            <person name="Meng A."/>
            <person name="Brown T."/>
            <person name="Cohen L."/>
        </authorList>
    </citation>
    <scope>NUCLEOTIDE SEQUENCE</scope>
    <source>
        <strain evidence="19">CCMP3107</strain>
    </source>
</reference>
<dbReference type="InterPro" id="IPR001171">
    <property type="entry name" value="ERG24_DHCR-like"/>
</dbReference>
<keyword evidence="8 18" id="KW-1133">Transmembrane helix</keyword>
<evidence type="ECO:0000256" key="3">
    <source>
        <dbReference type="ARBA" id="ARBA00022516"/>
    </source>
</evidence>
<keyword evidence="10" id="KW-0756">Sterol biosynthesis</keyword>
<dbReference type="GO" id="GO:0006696">
    <property type="term" value="P:ergosterol biosynthetic process"/>
    <property type="evidence" value="ECO:0007669"/>
    <property type="project" value="TreeGrafter"/>
</dbReference>
<dbReference type="Pfam" id="PF01222">
    <property type="entry name" value="ERG4_ERG24"/>
    <property type="match status" value="1"/>
</dbReference>
<protein>
    <recommendedName>
        <fullName evidence="16">Delta(24(24(1)))-sterol reductase</fullName>
        <ecNumber evidence="16">1.3.1.71</ecNumber>
    </recommendedName>
</protein>
<evidence type="ECO:0000256" key="17">
    <source>
        <dbReference type="ARBA" id="ARBA00048918"/>
    </source>
</evidence>
<evidence type="ECO:0000256" key="11">
    <source>
        <dbReference type="ARBA" id="ARBA00023098"/>
    </source>
</evidence>
<proteinExistence type="inferred from homology"/>
<feature type="transmembrane region" description="Helical" evidence="18">
    <location>
        <begin position="128"/>
        <end position="152"/>
    </location>
</feature>
<evidence type="ECO:0000256" key="15">
    <source>
        <dbReference type="ARBA" id="ARBA00029435"/>
    </source>
</evidence>
<keyword evidence="5" id="KW-0256">Endoplasmic reticulum</keyword>
<dbReference type="EMBL" id="HBIU01029726">
    <property type="protein sequence ID" value="CAE0634971.1"/>
    <property type="molecule type" value="Transcribed_RNA"/>
</dbReference>
<feature type="transmembrane region" description="Helical" evidence="18">
    <location>
        <begin position="29"/>
        <end position="50"/>
    </location>
</feature>
<keyword evidence="13" id="KW-1207">Sterol metabolism</keyword>
<feature type="transmembrane region" description="Helical" evidence="18">
    <location>
        <begin position="164"/>
        <end position="185"/>
    </location>
</feature>
<dbReference type="GO" id="GO:0000246">
    <property type="term" value="F:Delta24(24-1) sterol reductase activity"/>
    <property type="evidence" value="ECO:0007669"/>
    <property type="project" value="UniProtKB-EC"/>
</dbReference>
<evidence type="ECO:0000256" key="2">
    <source>
        <dbReference type="ARBA" id="ARBA00005402"/>
    </source>
</evidence>
<dbReference type="AlphaFoldDB" id="A0A6V2WXS9"/>
<keyword evidence="11" id="KW-0443">Lipid metabolism</keyword>
<evidence type="ECO:0000256" key="12">
    <source>
        <dbReference type="ARBA" id="ARBA00023136"/>
    </source>
</evidence>
<comment type="similarity">
    <text evidence="2">Belongs to the ERG4/ERG24 family.</text>
</comment>
<comment type="subcellular location">
    <subcellularLocation>
        <location evidence="1">Endoplasmic reticulum membrane</location>
        <topology evidence="1">Multi-pass membrane protein</topology>
    </subcellularLocation>
</comment>
<evidence type="ECO:0000256" key="10">
    <source>
        <dbReference type="ARBA" id="ARBA00023011"/>
    </source>
</evidence>
<dbReference type="EC" id="1.3.1.71" evidence="16"/>
<comment type="pathway">
    <text evidence="15">Steroid metabolism; ergosterol biosynthesis.</text>
</comment>
<accession>A0A6V2WXS9</accession>
<feature type="transmembrane region" description="Helical" evidence="18">
    <location>
        <begin position="93"/>
        <end position="116"/>
    </location>
</feature>
<evidence type="ECO:0000256" key="5">
    <source>
        <dbReference type="ARBA" id="ARBA00022824"/>
    </source>
</evidence>
<dbReference type="FunFam" id="1.20.120.1630:FF:000003">
    <property type="entry name" value="C-24(28) sterol reductase"/>
    <property type="match status" value="1"/>
</dbReference>
<feature type="transmembrane region" description="Helical" evidence="18">
    <location>
        <begin position="318"/>
        <end position="336"/>
    </location>
</feature>
<keyword evidence="7" id="KW-0752">Steroid biosynthesis</keyword>
<comment type="catalytic activity">
    <reaction evidence="17">
        <text>ergosterol + NADP(+) = ergosta-5,7,22,24(28)-tetraen-3beta-ol + NADPH + H(+)</text>
        <dbReference type="Rhea" id="RHEA:18501"/>
        <dbReference type="ChEBI" id="CHEBI:15378"/>
        <dbReference type="ChEBI" id="CHEBI:16933"/>
        <dbReference type="ChEBI" id="CHEBI:18249"/>
        <dbReference type="ChEBI" id="CHEBI:57783"/>
        <dbReference type="ChEBI" id="CHEBI:58349"/>
        <dbReference type="EC" id="1.3.1.71"/>
    </reaction>
    <physiologicalReaction direction="right-to-left" evidence="17">
        <dbReference type="Rhea" id="RHEA:18503"/>
    </physiologicalReaction>
</comment>
<evidence type="ECO:0000256" key="14">
    <source>
        <dbReference type="ARBA" id="ARBA00023221"/>
    </source>
</evidence>
<keyword evidence="4 18" id="KW-0812">Transmembrane</keyword>
<dbReference type="PROSITE" id="PS01018">
    <property type="entry name" value="STEROL_REDUCT_2"/>
    <property type="match status" value="1"/>
</dbReference>
<evidence type="ECO:0000256" key="9">
    <source>
        <dbReference type="ARBA" id="ARBA00023002"/>
    </source>
</evidence>
<keyword evidence="9" id="KW-0560">Oxidoreductase</keyword>
<dbReference type="PROSITE" id="PS01017">
    <property type="entry name" value="STEROL_REDUCT_1"/>
    <property type="match status" value="1"/>
</dbReference>
<evidence type="ECO:0000256" key="6">
    <source>
        <dbReference type="ARBA" id="ARBA00022857"/>
    </source>
</evidence>
<name>A0A6V2WXS9_HETAK</name>